<proteinExistence type="predicted"/>
<name>X1JAD6_9ZZZZ</name>
<evidence type="ECO:0000256" key="1">
    <source>
        <dbReference type="SAM" id="MobiDB-lite"/>
    </source>
</evidence>
<feature type="region of interest" description="Disordered" evidence="1">
    <location>
        <begin position="1"/>
        <end position="27"/>
    </location>
</feature>
<feature type="non-terminal residue" evidence="2">
    <location>
        <position position="1"/>
    </location>
</feature>
<comment type="caution">
    <text evidence="2">The sequence shown here is derived from an EMBL/GenBank/DDBJ whole genome shotgun (WGS) entry which is preliminary data.</text>
</comment>
<dbReference type="SUPFAM" id="SSF53850">
    <property type="entry name" value="Periplasmic binding protein-like II"/>
    <property type="match status" value="1"/>
</dbReference>
<evidence type="ECO:0000313" key="2">
    <source>
        <dbReference type="EMBL" id="GAH91666.1"/>
    </source>
</evidence>
<accession>X1JAD6</accession>
<reference evidence="2" key="1">
    <citation type="journal article" date="2014" name="Front. Microbiol.">
        <title>High frequency of phylogenetically diverse reductive dehalogenase-homologous genes in deep subseafloor sedimentary metagenomes.</title>
        <authorList>
            <person name="Kawai M."/>
            <person name="Futagami T."/>
            <person name="Toyoda A."/>
            <person name="Takaki Y."/>
            <person name="Nishi S."/>
            <person name="Hori S."/>
            <person name="Arai W."/>
            <person name="Tsubouchi T."/>
            <person name="Morono Y."/>
            <person name="Uchiyama I."/>
            <person name="Ito T."/>
            <person name="Fujiyama A."/>
            <person name="Inagaki F."/>
            <person name="Takami H."/>
        </authorList>
    </citation>
    <scope>NUCLEOTIDE SEQUENCE</scope>
    <source>
        <strain evidence="2">Expedition CK06-06</strain>
    </source>
</reference>
<gene>
    <name evidence="2" type="ORF">S06H3_06243</name>
</gene>
<organism evidence="2">
    <name type="scientific">marine sediment metagenome</name>
    <dbReference type="NCBI Taxonomy" id="412755"/>
    <lineage>
        <taxon>unclassified sequences</taxon>
        <taxon>metagenomes</taxon>
        <taxon>ecological metagenomes</taxon>
    </lineage>
</organism>
<protein>
    <submittedName>
        <fullName evidence="2">Uncharacterized protein</fullName>
    </submittedName>
</protein>
<dbReference type="AlphaFoldDB" id="X1JAD6"/>
<sequence length="88" mass="10154">WRRGWDSNPRSPCGDNGFQDRHHRPLGHPSGFEVTIEYYTKEAEQKLVDDSACIPLWFGQNHILVKSYIEGYDLNPMGFAMLNEVSID</sequence>
<dbReference type="EMBL" id="BARV01002411">
    <property type="protein sequence ID" value="GAH91666.1"/>
    <property type="molecule type" value="Genomic_DNA"/>
</dbReference>